<keyword evidence="7 8" id="KW-0472">Membrane</keyword>
<dbReference type="InterPro" id="IPR039528">
    <property type="entry name" value="DPM1-like"/>
</dbReference>
<dbReference type="GO" id="GO:0000271">
    <property type="term" value="P:polysaccharide biosynthetic process"/>
    <property type="evidence" value="ECO:0007669"/>
    <property type="project" value="InterPro"/>
</dbReference>
<keyword evidence="6 8" id="KW-1133">Transmembrane helix</keyword>
<organism evidence="11 12">
    <name type="scientific">Swingsia samuiensis</name>
    <dbReference type="NCBI Taxonomy" id="1293412"/>
    <lineage>
        <taxon>Bacteria</taxon>
        <taxon>Pseudomonadati</taxon>
        <taxon>Pseudomonadota</taxon>
        <taxon>Alphaproteobacteria</taxon>
        <taxon>Acetobacterales</taxon>
        <taxon>Acetobacteraceae</taxon>
        <taxon>Swingsia</taxon>
    </lineage>
</organism>
<feature type="transmembrane region" description="Helical" evidence="8">
    <location>
        <begin position="274"/>
        <end position="293"/>
    </location>
</feature>
<dbReference type="KEGG" id="ssam:E3D00_00640"/>
<evidence type="ECO:0000313" key="11">
    <source>
        <dbReference type="EMBL" id="QDH16244.1"/>
    </source>
</evidence>
<accession>A0A4Y6UGX1</accession>
<dbReference type="EMBL" id="CP038141">
    <property type="protein sequence ID" value="QDH16244.1"/>
    <property type="molecule type" value="Genomic_DNA"/>
</dbReference>
<evidence type="ECO:0000256" key="2">
    <source>
        <dbReference type="ARBA" id="ARBA00006739"/>
    </source>
</evidence>
<feature type="domain" description="GtrA/DPMS transmembrane" evidence="10">
    <location>
        <begin position="250"/>
        <end position="367"/>
    </location>
</feature>
<proteinExistence type="inferred from homology"/>
<evidence type="ECO:0000256" key="5">
    <source>
        <dbReference type="ARBA" id="ARBA00022692"/>
    </source>
</evidence>
<keyword evidence="12" id="KW-1185">Reference proteome</keyword>
<dbReference type="InterPro" id="IPR001173">
    <property type="entry name" value="Glyco_trans_2-like"/>
</dbReference>
<dbReference type="InterPro" id="IPR029044">
    <property type="entry name" value="Nucleotide-diphossugar_trans"/>
</dbReference>
<dbReference type="Pfam" id="PF04138">
    <property type="entry name" value="GtrA_DPMS_TM"/>
    <property type="match status" value="1"/>
</dbReference>
<dbReference type="GO" id="GO:0004582">
    <property type="term" value="F:dolichyl-phosphate beta-D-mannosyltransferase activity"/>
    <property type="evidence" value="ECO:0007669"/>
    <property type="project" value="InterPro"/>
</dbReference>
<dbReference type="Gene3D" id="3.90.550.10">
    <property type="entry name" value="Spore Coat Polysaccharide Biosynthesis Protein SpsA, Chain A"/>
    <property type="match status" value="1"/>
</dbReference>
<evidence type="ECO:0000256" key="7">
    <source>
        <dbReference type="ARBA" id="ARBA00023136"/>
    </source>
</evidence>
<dbReference type="CDD" id="cd06442">
    <property type="entry name" value="DPM1_like"/>
    <property type="match status" value="1"/>
</dbReference>
<evidence type="ECO:0000256" key="3">
    <source>
        <dbReference type="ARBA" id="ARBA00022676"/>
    </source>
</evidence>
<comment type="similarity">
    <text evidence="2">Belongs to the glycosyltransferase 2 family.</text>
</comment>
<dbReference type="InterPro" id="IPR007267">
    <property type="entry name" value="GtrA_DPMS_TM"/>
</dbReference>
<dbReference type="SUPFAM" id="SSF53448">
    <property type="entry name" value="Nucleotide-diphospho-sugar transferases"/>
    <property type="match status" value="1"/>
</dbReference>
<dbReference type="Pfam" id="PF00535">
    <property type="entry name" value="Glycos_transf_2"/>
    <property type="match status" value="1"/>
</dbReference>
<dbReference type="Proteomes" id="UP000316313">
    <property type="component" value="Chromosome"/>
</dbReference>
<evidence type="ECO:0000259" key="10">
    <source>
        <dbReference type="Pfam" id="PF04138"/>
    </source>
</evidence>
<sequence length="368" mass="39877">MQPVSQLCLPARLSIIVPCYNEVDNVEPLIRALDQALKDEFWEVVFVDDNSPDGTADRVAGIAAYDPRVRVLQRVGRRGLSSAVIEGFLASSAVYVAVMDGDLQHDESILPKMIADLDAGADVVVASRHIEGGDNAGLAGKWRHFLSDAGIKAAQKVMVHQLSDPMSGFFALKRSFFKAQLPHLSGAGFKILVDLMMSAPKTTVVVEEAFVFRPRLAGESKLNIVVLLQFATMLMDKLTHGYLPTRFIAFGAVGLVGIIVNVCVMRLAGDLGFAFSKAQLIGTAVAILTNFWLNNHITYYDRRLKGSRFWGGLILFVLVCSLGAIGNIGVAQMVLHTVGHGHLDRSSAAGAVIGVVWNYAVSSTLIWR</sequence>
<protein>
    <submittedName>
        <fullName evidence="11">Glycosyltransferase family 2 protein</fullName>
    </submittedName>
</protein>
<feature type="transmembrane region" description="Helical" evidence="8">
    <location>
        <begin position="313"/>
        <end position="335"/>
    </location>
</feature>
<dbReference type="GO" id="GO:0009247">
    <property type="term" value="P:glycolipid biosynthetic process"/>
    <property type="evidence" value="ECO:0007669"/>
    <property type="project" value="TreeGrafter"/>
</dbReference>
<reference evidence="11 12" key="1">
    <citation type="submission" date="2019-03" db="EMBL/GenBank/DDBJ databases">
        <title>The complete genome sequence of Swingsia samuiensis NBRC107927(T).</title>
        <authorList>
            <person name="Chua K.-O."/>
            <person name="Chan K.-G."/>
            <person name="See-Too W.-S."/>
        </authorList>
    </citation>
    <scope>NUCLEOTIDE SEQUENCE [LARGE SCALE GENOMIC DNA]</scope>
    <source>
        <strain evidence="11 12">AH83</strain>
    </source>
</reference>
<keyword evidence="5 8" id="KW-0812">Transmembrane</keyword>
<evidence type="ECO:0000256" key="4">
    <source>
        <dbReference type="ARBA" id="ARBA00022679"/>
    </source>
</evidence>
<evidence type="ECO:0000256" key="6">
    <source>
        <dbReference type="ARBA" id="ARBA00022989"/>
    </source>
</evidence>
<gene>
    <name evidence="11" type="ORF">E3D00_00640</name>
</gene>
<evidence type="ECO:0000256" key="1">
    <source>
        <dbReference type="ARBA" id="ARBA00004141"/>
    </source>
</evidence>
<comment type="subcellular location">
    <subcellularLocation>
        <location evidence="1">Membrane</location>
        <topology evidence="1">Multi-pass membrane protein</topology>
    </subcellularLocation>
</comment>
<evidence type="ECO:0000313" key="12">
    <source>
        <dbReference type="Proteomes" id="UP000316313"/>
    </source>
</evidence>
<dbReference type="OrthoDB" id="9811222at2"/>
<name>A0A4Y6UGX1_9PROT</name>
<evidence type="ECO:0000256" key="8">
    <source>
        <dbReference type="SAM" id="Phobius"/>
    </source>
</evidence>
<evidence type="ECO:0000259" key="9">
    <source>
        <dbReference type="Pfam" id="PF00535"/>
    </source>
</evidence>
<dbReference type="PANTHER" id="PTHR43398">
    <property type="entry name" value="DOLICHOL-PHOSPHATE MANNOSYLTRANSFERASE SUBUNIT 1"/>
    <property type="match status" value="1"/>
</dbReference>
<dbReference type="GO" id="GO:0016020">
    <property type="term" value="C:membrane"/>
    <property type="evidence" value="ECO:0007669"/>
    <property type="project" value="UniProtKB-SubCell"/>
</dbReference>
<keyword evidence="3" id="KW-0328">Glycosyltransferase</keyword>
<feature type="domain" description="Glycosyltransferase 2-like" evidence="9">
    <location>
        <begin position="14"/>
        <end position="178"/>
    </location>
</feature>
<dbReference type="RefSeq" id="WP_141459020.1">
    <property type="nucleotide sequence ID" value="NZ_CP038141.1"/>
</dbReference>
<feature type="transmembrane region" description="Helical" evidence="8">
    <location>
        <begin position="247"/>
        <end position="268"/>
    </location>
</feature>
<keyword evidence="4 11" id="KW-0808">Transferase</keyword>
<dbReference type="AlphaFoldDB" id="A0A4Y6UGX1"/>
<dbReference type="PANTHER" id="PTHR43398:SF1">
    <property type="entry name" value="DOLICHOL-PHOSPHATE MANNOSYLTRANSFERASE SUBUNIT 1"/>
    <property type="match status" value="1"/>
</dbReference>